<reference evidence="1" key="1">
    <citation type="journal article" date="2021" name="Proc. Natl. Acad. Sci. U.S.A.">
        <title>A Catalog of Tens of Thousands of Viruses from Human Metagenomes Reveals Hidden Associations with Chronic Diseases.</title>
        <authorList>
            <person name="Tisza M.J."/>
            <person name="Buck C.B."/>
        </authorList>
    </citation>
    <scope>NUCLEOTIDE SEQUENCE</scope>
    <source>
        <strain evidence="1">CtzSN25</strain>
    </source>
</reference>
<sequence>MGNNSHPVRKIMNYKEIIEDILKTKSKSKLCNELGISQYYLDKILQGEEVPDMVKTKIVNMVASETEDTEVISITKTEEDFILDAPIDTFPDKVNRISYLNYVLNSTKANKNHYWRQVLTKNGSNTEEETVDQLERMVNAILKGNWKVIEEDVPYMIKLPSHHYLTKMVDGSTGWSLVQNSNTVVGSSKEELLKQYPEYEDFIVQEPLNVVSFKPQGEKSRKFTPSKKKGFVIRDARKNY</sequence>
<evidence type="ECO:0000313" key="1">
    <source>
        <dbReference type="EMBL" id="DAE22953.1"/>
    </source>
</evidence>
<organism evidence="1">
    <name type="scientific">Siphoviridae sp. ctzSN25</name>
    <dbReference type="NCBI Taxonomy" id="2826529"/>
    <lineage>
        <taxon>Viruses</taxon>
        <taxon>Duplodnaviria</taxon>
        <taxon>Heunggongvirae</taxon>
        <taxon>Uroviricota</taxon>
        <taxon>Caudoviricetes</taxon>
    </lineage>
</organism>
<name>A0A8S5QVV9_9CAUD</name>
<dbReference type="EMBL" id="BK015743">
    <property type="protein sequence ID" value="DAE22953.1"/>
    <property type="molecule type" value="Genomic_DNA"/>
</dbReference>
<proteinExistence type="predicted"/>
<protein>
    <submittedName>
        <fullName evidence="1">KorB domain</fullName>
    </submittedName>
</protein>
<accession>A0A8S5QVV9</accession>